<dbReference type="AlphaFoldDB" id="A0A5J6QWA3"/>
<evidence type="ECO:0000256" key="1">
    <source>
        <dbReference type="SAM" id="MobiDB-lite"/>
    </source>
</evidence>
<evidence type="ECO:0000313" key="3">
    <source>
        <dbReference type="EMBL" id="QEY65019.1"/>
    </source>
</evidence>
<gene>
    <name evidence="3" type="ORF">FXN65_24250</name>
</gene>
<dbReference type="RefSeq" id="WP_151137194.1">
    <property type="nucleotide sequence ID" value="NZ_CP043311.1"/>
</dbReference>
<name>A0A5J6QWA3_9GAMM</name>
<accession>A0A5J6QWA3</accession>
<reference evidence="3 4" key="1">
    <citation type="submission" date="2019-08" db="EMBL/GenBank/DDBJ databases">
        <title>Whole-genome Sequencing of e-waste polymer degrading bacterium Pseudomonas sp. strain PE08.</title>
        <authorList>
            <person name="Kirdat K."/>
            <person name="Debbarma P."/>
            <person name="Narawade N."/>
            <person name="Suyal D."/>
            <person name="Thorat V."/>
            <person name="Shouche Y."/>
            <person name="Goel R."/>
            <person name="Yadav A."/>
        </authorList>
    </citation>
    <scope>NUCLEOTIDE SEQUENCE [LARGE SCALE GENOMIC DNA]</scope>
    <source>
        <strain evidence="3 4">PE08</strain>
    </source>
</reference>
<organism evidence="3 4">
    <name type="scientific">Metapseudomonas lalkuanensis</name>
    <dbReference type="NCBI Taxonomy" id="2604832"/>
    <lineage>
        <taxon>Bacteria</taxon>
        <taxon>Pseudomonadati</taxon>
        <taxon>Pseudomonadota</taxon>
        <taxon>Gammaproteobacteria</taxon>
        <taxon>Pseudomonadales</taxon>
        <taxon>Pseudomonadaceae</taxon>
        <taxon>Metapseudomonas</taxon>
    </lineage>
</organism>
<evidence type="ECO:0000256" key="2">
    <source>
        <dbReference type="SAM" id="SignalP"/>
    </source>
</evidence>
<feature type="compositionally biased region" description="Low complexity" evidence="1">
    <location>
        <begin position="400"/>
        <end position="438"/>
    </location>
</feature>
<dbReference type="EMBL" id="CP043311">
    <property type="protein sequence ID" value="QEY65019.1"/>
    <property type="molecule type" value="Genomic_DNA"/>
</dbReference>
<keyword evidence="4" id="KW-1185">Reference proteome</keyword>
<protein>
    <submittedName>
        <fullName evidence="3">Uncharacterized protein</fullName>
    </submittedName>
</protein>
<dbReference type="KEGG" id="plal:FXN65_24250"/>
<evidence type="ECO:0000313" key="4">
    <source>
        <dbReference type="Proteomes" id="UP000327179"/>
    </source>
</evidence>
<proteinExistence type="predicted"/>
<feature type="chain" id="PRO_5023846001" evidence="2">
    <location>
        <begin position="24"/>
        <end position="453"/>
    </location>
</feature>
<dbReference type="Proteomes" id="UP000327179">
    <property type="component" value="Chromosome"/>
</dbReference>
<keyword evidence="2" id="KW-0732">Signal</keyword>
<feature type="region of interest" description="Disordered" evidence="1">
    <location>
        <begin position="390"/>
        <end position="453"/>
    </location>
</feature>
<feature type="signal peptide" evidence="2">
    <location>
        <begin position="1"/>
        <end position="23"/>
    </location>
</feature>
<feature type="compositionally biased region" description="Polar residues" evidence="1">
    <location>
        <begin position="390"/>
        <end position="399"/>
    </location>
</feature>
<sequence>MQRTLSKATTSILLIVAADQAPAALYAVDPGPYNPDIGSFAAWYQDTHGRTLDLCLSKTVSSRVAGAPGAPSYMCSLLPEPGVYDDTQALVFPTNFPPEAFWFTADAAIADAASGIDLSYGAAIEAAFAVEEPAEGDQISFARIRIRVDVPAIGTYTVTHPYGVEVFEVTAAEFGADGGRAINMTRDIGIGAPKTYDGALGGDIGPFLRSVNGPYIEVNPETSATERFIGDPNINEPVTGSPFNTNYVRIQGPAGIDLRTNLFAISGKLSDVQRPTPVIVQRSTYSRGTGEAGSSAQQDVFVMAPPPPGTARYDDAAGAAVAMTEANATGNWYGQSTGNPSTPASVTIHADNSIAIPENTPTAVSAPLVDLVRIQRAEYSLNSGQLTVVASSSDETNPPTLTATASSGASIGSLTGDGATRTLVTGVTPTPPATVTVTSGSGGSDTEEVVILP</sequence>